<dbReference type="PANTHER" id="PTHR45924:SF1">
    <property type="entry name" value="PLECKSTRIN HOMOLOGY DOMAIN-CONTAINING FAMILY G MEMBER 1"/>
    <property type="match status" value="1"/>
</dbReference>
<feature type="region of interest" description="Disordered" evidence="1">
    <location>
        <begin position="99"/>
        <end position="122"/>
    </location>
</feature>
<dbReference type="SUPFAM" id="SSF48065">
    <property type="entry name" value="DBL homology domain (DH-domain)"/>
    <property type="match status" value="1"/>
</dbReference>
<organism evidence="2 3">
    <name type="scientific">Polypterus senegalus</name>
    <name type="common">Senegal bichir</name>
    <dbReference type="NCBI Taxonomy" id="55291"/>
    <lineage>
        <taxon>Eukaryota</taxon>
        <taxon>Metazoa</taxon>
        <taxon>Chordata</taxon>
        <taxon>Craniata</taxon>
        <taxon>Vertebrata</taxon>
        <taxon>Euteleostomi</taxon>
        <taxon>Actinopterygii</taxon>
        <taxon>Polypteriformes</taxon>
        <taxon>Polypteridae</taxon>
        <taxon>Polypterus</taxon>
    </lineage>
</organism>
<dbReference type="InterPro" id="IPR035899">
    <property type="entry name" value="DBL_dom_sf"/>
</dbReference>
<dbReference type="GO" id="GO:0005085">
    <property type="term" value="F:guanyl-nucleotide exchange factor activity"/>
    <property type="evidence" value="ECO:0007669"/>
    <property type="project" value="TreeGrafter"/>
</dbReference>
<name>A0A8X8BUW9_POLSE</name>
<keyword evidence="3" id="KW-1185">Reference proteome</keyword>
<proteinExistence type="predicted"/>
<dbReference type="PANTHER" id="PTHR45924">
    <property type="entry name" value="FI17866P1"/>
    <property type="match status" value="1"/>
</dbReference>
<evidence type="ECO:0000256" key="1">
    <source>
        <dbReference type="SAM" id="MobiDB-lite"/>
    </source>
</evidence>
<dbReference type="AlphaFoldDB" id="A0A8X8BUW9"/>
<evidence type="ECO:0000313" key="2">
    <source>
        <dbReference type="EMBL" id="KAG2467397.1"/>
    </source>
</evidence>
<feature type="non-terminal residue" evidence="2">
    <location>
        <position position="288"/>
    </location>
</feature>
<feature type="compositionally biased region" description="Low complexity" evidence="1">
    <location>
        <begin position="108"/>
        <end position="118"/>
    </location>
</feature>
<evidence type="ECO:0000313" key="3">
    <source>
        <dbReference type="Proteomes" id="UP000886611"/>
    </source>
</evidence>
<dbReference type="GO" id="GO:0031267">
    <property type="term" value="F:small GTPase binding"/>
    <property type="evidence" value="ECO:0007669"/>
    <property type="project" value="TreeGrafter"/>
</dbReference>
<gene>
    <name evidence="2" type="primary">Plekhg1</name>
    <name evidence="2" type="ORF">GTO96_0010568</name>
</gene>
<reference evidence="2 3" key="1">
    <citation type="journal article" date="2021" name="Cell">
        <title>Tracing the genetic footprints of vertebrate landing in non-teleost ray-finned fishes.</title>
        <authorList>
            <person name="Bi X."/>
            <person name="Wang K."/>
            <person name="Yang L."/>
            <person name="Pan H."/>
            <person name="Jiang H."/>
            <person name="Wei Q."/>
            <person name="Fang M."/>
            <person name="Yu H."/>
            <person name="Zhu C."/>
            <person name="Cai Y."/>
            <person name="He Y."/>
            <person name="Gan X."/>
            <person name="Zeng H."/>
            <person name="Yu D."/>
            <person name="Zhu Y."/>
            <person name="Jiang H."/>
            <person name="Qiu Q."/>
            <person name="Yang H."/>
            <person name="Zhang Y.E."/>
            <person name="Wang W."/>
            <person name="Zhu M."/>
            <person name="He S."/>
            <person name="Zhang G."/>
        </authorList>
    </citation>
    <scope>NUCLEOTIDE SEQUENCE [LARGE SCALE GENOMIC DNA]</scope>
    <source>
        <strain evidence="2">Bchr_013</strain>
    </source>
</reference>
<dbReference type="EMBL" id="JAATIS010000859">
    <property type="protein sequence ID" value="KAG2467397.1"/>
    <property type="molecule type" value="Genomic_DNA"/>
</dbReference>
<protein>
    <submittedName>
        <fullName evidence="2">PKHG1 protein</fullName>
    </submittedName>
</protein>
<feature type="non-terminal residue" evidence="2">
    <location>
        <position position="1"/>
    </location>
</feature>
<sequence length="288" mass="31218">MTMPRFAPSASVQAAIPTGRPTRISICLHRPNEGAAECQLVKQIIDSCIVIGYDYVLQPDSLPTVPEFPDKRTPLNVMPLGRFNPEKRAFQYCAVRSMDSSDNDRPVSYSSTSSSASSRDSHCSLGSRATLVSSSHLGLGPTPSQEKDAGAIRLELIPAQQLGCHRERENQVNGSFVDKRSSTLKRVDSKGASPLPSLEPTNPKMLYVDRVVQEILDTERTYVEDLRSIVQITGGPRAPVAHGVPITECVPPAAGSLRKEAGVGGDLLHAVTERQHLSLEELGRPLTD</sequence>
<comment type="caution">
    <text evidence="2">The sequence shown here is derived from an EMBL/GenBank/DDBJ whole genome shotgun (WGS) entry which is preliminary data.</text>
</comment>
<accession>A0A8X8BUW9</accession>
<dbReference type="Proteomes" id="UP000886611">
    <property type="component" value="Unassembled WGS sequence"/>
</dbReference>